<dbReference type="Proteomes" id="UP000649604">
    <property type="component" value="Unassembled WGS sequence"/>
</dbReference>
<dbReference type="EMBL" id="WJJP01000397">
    <property type="protein sequence ID" value="MBD3325345.1"/>
    <property type="molecule type" value="Genomic_DNA"/>
</dbReference>
<evidence type="ECO:0000259" key="1">
    <source>
        <dbReference type="Pfam" id="PF07603"/>
    </source>
</evidence>
<gene>
    <name evidence="2" type="ORF">GF339_12215</name>
</gene>
<feature type="domain" description="Lcl C-terminal" evidence="1">
    <location>
        <begin position="221"/>
        <end position="361"/>
    </location>
</feature>
<name>A0A9D5JWC0_9BACT</name>
<dbReference type="PANTHER" id="PTHR35812">
    <property type="entry name" value="LIPOPROTEIN"/>
    <property type="match status" value="1"/>
</dbReference>
<protein>
    <submittedName>
        <fullName evidence="2">DUF1566 domain-containing protein</fullName>
    </submittedName>
</protein>
<comment type="caution">
    <text evidence="2">The sequence shown here is derived from an EMBL/GenBank/DDBJ whole genome shotgun (WGS) entry which is preliminary data.</text>
</comment>
<dbReference type="AlphaFoldDB" id="A0A9D5JWC0"/>
<dbReference type="Pfam" id="PF07603">
    <property type="entry name" value="Lcl_C"/>
    <property type="match status" value="1"/>
</dbReference>
<sequence>MVLSVSMVVVLVLGLVGCNALKGDRDESPTAPSGSAFELGNYAQQSGQSRVVTVNGETHQINGVVSGSVVAGGLYIEINEQSSVGSPAGTDQVAVNLQNVTITFTGLLSGVSAIKVSSNGAEIGQYAVSDGSVEIALTYAEWTQWYGPTHYAVFCEAVGDDELVESMAAVSGRLPSGEVVTFGKGLSPKCPPCTSGGGTSCPTSSTFDLNGTPQLIDNGNGTITDARTGLIWLKDANCTDPAGSGVTFNSGKLNWADAKTWAAALNSGECGLTDGSAAGAWRVPTRQELESVLNLTDSTRPIVDTTKFNNVQAPGGLTSGFYWTSTTYEPDTTYAWNVSVDFGYVNAAVKTLGSYYAWAVR</sequence>
<evidence type="ECO:0000313" key="3">
    <source>
        <dbReference type="Proteomes" id="UP000649604"/>
    </source>
</evidence>
<accession>A0A9D5JWC0</accession>
<dbReference type="InterPro" id="IPR011460">
    <property type="entry name" value="Lcl_C"/>
</dbReference>
<organism evidence="2 3">
    <name type="scientific">candidate division KSB3 bacterium</name>
    <dbReference type="NCBI Taxonomy" id="2044937"/>
    <lineage>
        <taxon>Bacteria</taxon>
        <taxon>candidate division KSB3</taxon>
    </lineage>
</organism>
<proteinExistence type="predicted"/>
<reference evidence="2" key="1">
    <citation type="submission" date="2019-11" db="EMBL/GenBank/DDBJ databases">
        <title>Microbial mats filling the niche in hypersaline microbial mats.</title>
        <authorList>
            <person name="Wong H.L."/>
            <person name="Macleod F.I."/>
            <person name="White R.A. III"/>
            <person name="Burns B.P."/>
        </authorList>
    </citation>
    <scope>NUCLEOTIDE SEQUENCE</scope>
    <source>
        <strain evidence="2">Rbin_158</strain>
    </source>
</reference>
<evidence type="ECO:0000313" key="2">
    <source>
        <dbReference type="EMBL" id="MBD3325345.1"/>
    </source>
</evidence>
<dbReference type="PANTHER" id="PTHR35812:SF1">
    <property type="entry name" value="LIPOPROTEIN"/>
    <property type="match status" value="1"/>
</dbReference>